<feature type="domain" description="PAS" evidence="1">
    <location>
        <begin position="203"/>
        <end position="275"/>
    </location>
</feature>
<dbReference type="SMART" id="SM00471">
    <property type="entry name" value="HDc"/>
    <property type="match status" value="1"/>
</dbReference>
<dbReference type="SUPFAM" id="SSF55073">
    <property type="entry name" value="Nucleotide cyclase"/>
    <property type="match status" value="1"/>
</dbReference>
<feature type="domain" description="PAC" evidence="2">
    <location>
        <begin position="281"/>
        <end position="333"/>
    </location>
</feature>
<organism evidence="5 6">
    <name type="scientific">Natranaerobius thermophilus (strain ATCC BAA-1301 / DSM 18059 / JW/NM-WN-LF)</name>
    <dbReference type="NCBI Taxonomy" id="457570"/>
    <lineage>
        <taxon>Bacteria</taxon>
        <taxon>Bacillati</taxon>
        <taxon>Bacillota</taxon>
        <taxon>Clostridia</taxon>
        <taxon>Natranaerobiales</taxon>
        <taxon>Natranaerobiaceae</taxon>
        <taxon>Natranaerobius</taxon>
    </lineage>
</organism>
<dbReference type="CDD" id="cd01949">
    <property type="entry name" value="GGDEF"/>
    <property type="match status" value="1"/>
</dbReference>
<dbReference type="OrthoDB" id="9804747at2"/>
<dbReference type="InterPro" id="IPR000014">
    <property type="entry name" value="PAS"/>
</dbReference>
<evidence type="ECO:0000313" key="5">
    <source>
        <dbReference type="EMBL" id="ACB85677.1"/>
    </source>
</evidence>
<dbReference type="SMART" id="SM00267">
    <property type="entry name" value="GGDEF"/>
    <property type="match status" value="1"/>
</dbReference>
<name>B2A7G8_NATTJ</name>
<dbReference type="InterPro" id="IPR037522">
    <property type="entry name" value="HD_GYP_dom"/>
</dbReference>
<dbReference type="GO" id="GO:0006355">
    <property type="term" value="P:regulation of DNA-templated transcription"/>
    <property type="evidence" value="ECO:0007669"/>
    <property type="project" value="InterPro"/>
</dbReference>
<dbReference type="eggNOG" id="COG2199">
    <property type="taxonomic scope" value="Bacteria"/>
</dbReference>
<keyword evidence="5" id="KW-0378">Hydrolase</keyword>
<feature type="domain" description="HD-GYP" evidence="4">
    <location>
        <begin position="621"/>
        <end position="814"/>
    </location>
</feature>
<dbReference type="InParanoid" id="B2A7G8"/>
<dbReference type="Gene3D" id="3.30.70.270">
    <property type="match status" value="1"/>
</dbReference>
<gene>
    <name evidence="5" type="ordered locus">Nther_2110</name>
</gene>
<dbReference type="eggNOG" id="COG3437">
    <property type="taxonomic scope" value="Bacteria"/>
</dbReference>
<reference evidence="5 6" key="1">
    <citation type="submission" date="2008-04" db="EMBL/GenBank/DDBJ databases">
        <title>Complete sequence of chromosome of Natranaerobius thermophilus JW/NM-WN-LF.</title>
        <authorList>
            <consortium name="US DOE Joint Genome Institute"/>
            <person name="Copeland A."/>
            <person name="Lucas S."/>
            <person name="Lapidus A."/>
            <person name="Glavina del Rio T."/>
            <person name="Dalin E."/>
            <person name="Tice H."/>
            <person name="Bruce D."/>
            <person name="Goodwin L."/>
            <person name="Pitluck S."/>
            <person name="Chertkov O."/>
            <person name="Brettin T."/>
            <person name="Detter J.C."/>
            <person name="Han C."/>
            <person name="Kuske C.R."/>
            <person name="Schmutz J."/>
            <person name="Larimer F."/>
            <person name="Land M."/>
            <person name="Hauser L."/>
            <person name="Kyrpides N."/>
            <person name="Lykidis A."/>
            <person name="Mesbah N.M."/>
            <person name="Wiegel J."/>
        </authorList>
    </citation>
    <scope>NUCLEOTIDE SEQUENCE [LARGE SCALE GENOMIC DNA]</scope>
    <source>
        <strain evidence="6">ATCC BAA-1301 / DSM 18059 / JW/NM-WN-LF</strain>
    </source>
</reference>
<proteinExistence type="predicted"/>
<dbReference type="eggNOG" id="COG5002">
    <property type="taxonomic scope" value="Bacteria"/>
</dbReference>
<dbReference type="Proteomes" id="UP000001683">
    <property type="component" value="Chromosome"/>
</dbReference>
<dbReference type="CDD" id="cd00130">
    <property type="entry name" value="PAS"/>
    <property type="match status" value="1"/>
</dbReference>
<dbReference type="EMBL" id="CP001034">
    <property type="protein sequence ID" value="ACB85677.1"/>
    <property type="molecule type" value="Genomic_DNA"/>
</dbReference>
<dbReference type="NCBIfam" id="TIGR00229">
    <property type="entry name" value="sensory_box"/>
    <property type="match status" value="1"/>
</dbReference>
<dbReference type="Pfam" id="PF00990">
    <property type="entry name" value="GGDEF"/>
    <property type="match status" value="1"/>
</dbReference>
<dbReference type="KEGG" id="nth:Nther_2110"/>
<evidence type="ECO:0000313" key="6">
    <source>
        <dbReference type="Proteomes" id="UP000001683"/>
    </source>
</evidence>
<dbReference type="RefSeq" id="WP_012448533.1">
    <property type="nucleotide sequence ID" value="NC_010718.1"/>
</dbReference>
<evidence type="ECO:0000259" key="4">
    <source>
        <dbReference type="PROSITE" id="PS51832"/>
    </source>
</evidence>
<dbReference type="GO" id="GO:0016787">
    <property type="term" value="F:hydrolase activity"/>
    <property type="evidence" value="ECO:0007669"/>
    <property type="project" value="UniProtKB-KW"/>
</dbReference>
<dbReference type="CDD" id="cd00077">
    <property type="entry name" value="HDc"/>
    <property type="match status" value="1"/>
</dbReference>
<dbReference type="Pfam" id="PF00989">
    <property type="entry name" value="PAS"/>
    <property type="match status" value="1"/>
</dbReference>
<dbReference type="PANTHER" id="PTHR43155:SF2">
    <property type="entry name" value="CYCLIC DI-GMP PHOSPHODIESTERASE PA4108"/>
    <property type="match status" value="1"/>
</dbReference>
<dbReference type="PROSITE" id="PS50887">
    <property type="entry name" value="GGDEF"/>
    <property type="match status" value="1"/>
</dbReference>
<protein>
    <submittedName>
        <fullName evidence="5">Diguanylate cyclase and metal dependent phosphohydrolase</fullName>
    </submittedName>
</protein>
<dbReference type="InterPro" id="IPR018771">
    <property type="entry name" value="PocR_dom"/>
</dbReference>
<dbReference type="SUPFAM" id="SSF109604">
    <property type="entry name" value="HD-domain/PDEase-like"/>
    <property type="match status" value="1"/>
</dbReference>
<evidence type="ECO:0000259" key="1">
    <source>
        <dbReference type="PROSITE" id="PS50112"/>
    </source>
</evidence>
<evidence type="ECO:0000259" key="3">
    <source>
        <dbReference type="PROSITE" id="PS50887"/>
    </source>
</evidence>
<feature type="domain" description="GGDEF" evidence="3">
    <location>
        <begin position="500"/>
        <end position="630"/>
    </location>
</feature>
<dbReference type="InterPro" id="IPR000700">
    <property type="entry name" value="PAS-assoc_C"/>
</dbReference>
<dbReference type="SMART" id="SM00091">
    <property type="entry name" value="PAS"/>
    <property type="match status" value="1"/>
</dbReference>
<dbReference type="eggNOG" id="COG4936">
    <property type="taxonomic scope" value="Bacteria"/>
</dbReference>
<dbReference type="Pfam" id="PF13487">
    <property type="entry name" value="HD_5"/>
    <property type="match status" value="1"/>
</dbReference>
<dbReference type="PROSITE" id="PS50113">
    <property type="entry name" value="PAC"/>
    <property type="match status" value="1"/>
</dbReference>
<keyword evidence="6" id="KW-1185">Reference proteome</keyword>
<dbReference type="Gene3D" id="1.10.3210.10">
    <property type="entry name" value="Hypothetical protein af1432"/>
    <property type="match status" value="1"/>
</dbReference>
<dbReference type="InterPro" id="IPR013767">
    <property type="entry name" value="PAS_fold"/>
</dbReference>
<evidence type="ECO:0000259" key="2">
    <source>
        <dbReference type="PROSITE" id="PS50113"/>
    </source>
</evidence>
<dbReference type="Pfam" id="PF10114">
    <property type="entry name" value="PocR"/>
    <property type="match status" value="1"/>
</dbReference>
<accession>B2A7G8</accession>
<dbReference type="InterPro" id="IPR029787">
    <property type="entry name" value="Nucleotide_cyclase"/>
</dbReference>
<dbReference type="Gene3D" id="3.30.450.20">
    <property type="entry name" value="PAS domain"/>
    <property type="match status" value="2"/>
</dbReference>
<dbReference type="HOGENOM" id="CLU_000445_92_5_9"/>
<dbReference type="PANTHER" id="PTHR43155">
    <property type="entry name" value="CYCLIC DI-GMP PHOSPHODIESTERASE PA4108-RELATED"/>
    <property type="match status" value="1"/>
</dbReference>
<dbReference type="PROSITE" id="PS50112">
    <property type="entry name" value="PAS"/>
    <property type="match status" value="1"/>
</dbReference>
<dbReference type="SUPFAM" id="SSF55785">
    <property type="entry name" value="PYP-like sensor domain (PAS domain)"/>
    <property type="match status" value="2"/>
</dbReference>
<dbReference type="InterPro" id="IPR035965">
    <property type="entry name" value="PAS-like_dom_sf"/>
</dbReference>
<reference evidence="5 6" key="2">
    <citation type="journal article" date="2011" name="J. Bacteriol.">
        <title>Complete genome sequence of the anaerobic, halophilic alkalithermophile Natranaerobius thermophilus JW/NM-WN-LF.</title>
        <authorList>
            <person name="Zhao B."/>
            <person name="Mesbah N.M."/>
            <person name="Dalin E."/>
            <person name="Goodwin L."/>
            <person name="Nolan M."/>
            <person name="Pitluck S."/>
            <person name="Chertkov O."/>
            <person name="Brettin T.S."/>
            <person name="Han J."/>
            <person name="Larimer F.W."/>
            <person name="Land M.L."/>
            <person name="Hauser L."/>
            <person name="Kyrpides N."/>
            <person name="Wiegel J."/>
        </authorList>
    </citation>
    <scope>NUCLEOTIDE SEQUENCE [LARGE SCALE GENOMIC DNA]</scope>
    <source>
        <strain evidence="6">ATCC BAA-1301 / DSM 18059 / JW/NM-WN-LF</strain>
    </source>
</reference>
<dbReference type="PROSITE" id="PS51832">
    <property type="entry name" value="HD_GYP"/>
    <property type="match status" value="1"/>
</dbReference>
<dbReference type="InterPro" id="IPR043128">
    <property type="entry name" value="Rev_trsase/Diguanyl_cyclase"/>
</dbReference>
<sequence length="814" mass="92834">MSDYKIDKSLEVGELKIEEIIDIEEIKPIMDEFYQNTKISAALMDLEGNILVSTYWQDICENYHRKHSETRKNCIQSDLNFSKGAESGSYVAYKCKNNLRDVAIPIHIEGEQIGIVFVGQFFYEDDEIDLVYFTNQAEKYGFDKGKYLQALKNVPKVNKLKLQSIINFYTKLAHLISTLGHKNVKLQRNLKAQNNVKQALRKSEENLAATLHSIGDGVIVTDKQGLITRMNPVAEQLTGWPMKQAKDKQLEIVFYVVDQAGEKILDPVKQVILNGEIVDLGNNYATLISRHGNRRQISESAAPIYNQEGEIMGVVIVFSDVTEQYKIREDLKKSEQLLQSTLDSLSAHICVLDEEGVIRIVNKSWMDFGRGNNAPLDLISPGVNYLEVCERAEGDGAEFAWEFLNGIYDVKKGELNYFELEYPCHSPTKNRWFIGRVTPHQGYFNNSSDTGIVIAHEDITARKQAEERIKYLSFHDSLTSLYNRAYLEEQIKKLDVEGQLPISLILADLNGLKLVNDSYGHECGDQLLLQTSKILTQSCRKDDIIARWGGDEFVILLTKTNKEDAEKICNRIKNLCITTKQEEIPVSITLGVSTKENSEEDIYNVLIAAEEEMYKNKLVESRSAKSNILKALLNTLGAKSFETEEHARRMQEMAYKIGVKIELTESELDRLVLLVSMHDIGKITIPEEILTKPENLTKNEWELVKKHPETGYWIARSTEEFSHIAEDILYHHEKWDGTGYPQGLEGEKIPLLARITAIVDSYDVMIYGRPYKEAVPPEQALREIKDNARTQFDPELVDIFMGVLEEDYGIFEVQ</sequence>
<dbReference type="NCBIfam" id="TIGR00254">
    <property type="entry name" value="GGDEF"/>
    <property type="match status" value="1"/>
</dbReference>
<dbReference type="AlphaFoldDB" id="B2A7G8"/>
<dbReference type="InterPro" id="IPR003607">
    <property type="entry name" value="HD/PDEase_dom"/>
</dbReference>
<dbReference type="InterPro" id="IPR000160">
    <property type="entry name" value="GGDEF_dom"/>
</dbReference>
<dbReference type="STRING" id="457570.Nther_2110"/>